<organism evidence="1 2">
    <name type="scientific">Melastoma candidum</name>
    <dbReference type="NCBI Taxonomy" id="119954"/>
    <lineage>
        <taxon>Eukaryota</taxon>
        <taxon>Viridiplantae</taxon>
        <taxon>Streptophyta</taxon>
        <taxon>Embryophyta</taxon>
        <taxon>Tracheophyta</taxon>
        <taxon>Spermatophyta</taxon>
        <taxon>Magnoliopsida</taxon>
        <taxon>eudicotyledons</taxon>
        <taxon>Gunneridae</taxon>
        <taxon>Pentapetalae</taxon>
        <taxon>rosids</taxon>
        <taxon>malvids</taxon>
        <taxon>Myrtales</taxon>
        <taxon>Melastomataceae</taxon>
        <taxon>Melastomatoideae</taxon>
        <taxon>Melastomateae</taxon>
        <taxon>Melastoma</taxon>
    </lineage>
</organism>
<evidence type="ECO:0000313" key="2">
    <source>
        <dbReference type="Proteomes" id="UP001057402"/>
    </source>
</evidence>
<evidence type="ECO:0000313" key="1">
    <source>
        <dbReference type="EMBL" id="KAI4343008.1"/>
    </source>
</evidence>
<name>A0ACB9P3G0_9MYRT</name>
<sequence>MRPKIVIFGDSITEESFCDGGWGASLAHHFSRSVDIVLRGYSGYNTRWALRVMDRVFPPGLDWAPIAVTVFFGANDACLNDRCSGFQHVPLDEYRQNLRSIVSIFKSRWPETNVVLITPPPIDEEARLRFPYIENPDGLPERTNEAAGVYAKACMDVASECGLSCIDLWTKMQQIPDWKKACLNDGLHLTEMGNRIVFEELITKLKENGLRLETMPVDLPLIGEIDPSNPLKSFENI</sequence>
<reference evidence="2" key="1">
    <citation type="journal article" date="2023" name="Front. Plant Sci.">
        <title>Chromosomal-level genome assembly of Melastoma candidum provides insights into trichome evolution.</title>
        <authorList>
            <person name="Zhong Y."/>
            <person name="Wu W."/>
            <person name="Sun C."/>
            <person name="Zou P."/>
            <person name="Liu Y."/>
            <person name="Dai S."/>
            <person name="Zhou R."/>
        </authorList>
    </citation>
    <scope>NUCLEOTIDE SEQUENCE [LARGE SCALE GENOMIC DNA]</scope>
</reference>
<dbReference type="Proteomes" id="UP001057402">
    <property type="component" value="Chromosome 7"/>
</dbReference>
<keyword evidence="2" id="KW-1185">Reference proteome</keyword>
<dbReference type="EMBL" id="CM042886">
    <property type="protein sequence ID" value="KAI4343008.1"/>
    <property type="molecule type" value="Genomic_DNA"/>
</dbReference>
<accession>A0ACB9P3G0</accession>
<gene>
    <name evidence="1" type="ORF">MLD38_027560</name>
</gene>
<comment type="caution">
    <text evidence="1">The sequence shown here is derived from an EMBL/GenBank/DDBJ whole genome shotgun (WGS) entry which is preliminary data.</text>
</comment>
<proteinExistence type="predicted"/>
<protein>
    <submittedName>
        <fullName evidence="1">Uncharacterized protein</fullName>
    </submittedName>
</protein>